<dbReference type="AlphaFoldDB" id="A0A0B2WZB3"/>
<dbReference type="HOGENOM" id="CLU_1960084_0_0_1"/>
<evidence type="ECO:0000256" key="2">
    <source>
        <dbReference type="SAM" id="Phobius"/>
    </source>
</evidence>
<accession>A0A0B2WZB3</accession>
<evidence type="ECO:0000256" key="1">
    <source>
        <dbReference type="SAM" id="MobiDB-lite"/>
    </source>
</evidence>
<feature type="transmembrane region" description="Helical" evidence="2">
    <location>
        <begin position="15"/>
        <end position="43"/>
    </location>
</feature>
<feature type="region of interest" description="Disordered" evidence="1">
    <location>
        <begin position="53"/>
        <end position="106"/>
    </location>
</feature>
<dbReference type="Proteomes" id="UP000030816">
    <property type="component" value="Unassembled WGS sequence"/>
</dbReference>
<feature type="compositionally biased region" description="Acidic residues" evidence="1">
    <location>
        <begin position="73"/>
        <end position="85"/>
    </location>
</feature>
<comment type="caution">
    <text evidence="3">The sequence shown here is derived from an EMBL/GenBank/DDBJ whole genome shotgun (WGS) entry which is preliminary data.</text>
</comment>
<gene>
    <name evidence="3" type="ORF">MAM_03071</name>
</gene>
<keyword evidence="2" id="KW-0472">Membrane</keyword>
<name>A0A0B2WZB3_METAS</name>
<keyword evidence="2" id="KW-1133">Transmembrane helix</keyword>
<evidence type="ECO:0000313" key="3">
    <source>
        <dbReference type="EMBL" id="KHN99373.1"/>
    </source>
</evidence>
<proteinExistence type="predicted"/>
<evidence type="ECO:0000313" key="4">
    <source>
        <dbReference type="Proteomes" id="UP000030816"/>
    </source>
</evidence>
<keyword evidence="4" id="KW-1185">Reference proteome</keyword>
<dbReference type="GeneID" id="63737526"/>
<reference evidence="3 4" key="1">
    <citation type="journal article" date="2014" name="Proc. Natl. Acad. Sci. U.S.A.">
        <title>Trajectory and genomic determinants of fungal-pathogen speciation and host adaptation.</title>
        <authorList>
            <person name="Hu X."/>
            <person name="Xiao G."/>
            <person name="Zheng P."/>
            <person name="Shang Y."/>
            <person name="Su Y."/>
            <person name="Zhang X."/>
            <person name="Liu X."/>
            <person name="Zhan S."/>
            <person name="St Leger R.J."/>
            <person name="Wang C."/>
        </authorList>
    </citation>
    <scope>NUCLEOTIDE SEQUENCE [LARGE SCALE GENOMIC DNA]</scope>
    <source>
        <strain evidence="3 4">ARSEF 1941</strain>
    </source>
</reference>
<organism evidence="3 4">
    <name type="scientific">Metarhizium album (strain ARSEF 1941)</name>
    <dbReference type="NCBI Taxonomy" id="1081103"/>
    <lineage>
        <taxon>Eukaryota</taxon>
        <taxon>Fungi</taxon>
        <taxon>Dikarya</taxon>
        <taxon>Ascomycota</taxon>
        <taxon>Pezizomycotina</taxon>
        <taxon>Sordariomycetes</taxon>
        <taxon>Hypocreomycetidae</taxon>
        <taxon>Hypocreales</taxon>
        <taxon>Clavicipitaceae</taxon>
        <taxon>Metarhizium</taxon>
    </lineage>
</organism>
<dbReference type="RefSeq" id="XP_040680439.1">
    <property type="nucleotide sequence ID" value="XM_040821870.1"/>
</dbReference>
<dbReference type="EMBL" id="AZHE01000005">
    <property type="protein sequence ID" value="KHN99373.1"/>
    <property type="molecule type" value="Genomic_DNA"/>
</dbReference>
<keyword evidence="2" id="KW-0812">Transmembrane</keyword>
<protein>
    <submittedName>
        <fullName evidence="3">Uncharacterized protein</fullName>
    </submittedName>
</protein>
<sequence length="134" mass="14346">MRGFGLRMESASEAISFAFLMLVVLLLALGIIFCVGGLVAGCVSRISTKYCKRKRAAQDPSSGNDSAVRDGGDGDGDDNDNDNGDESFGWDGAAPPRYGTWVDEEPGVGGRDALELVVRMPPCHHRQRNGLDGW</sequence>